<dbReference type="InterPro" id="IPR036236">
    <property type="entry name" value="Znf_C2H2_sf"/>
</dbReference>
<protein>
    <recommendedName>
        <fullName evidence="6">C2H2-type domain-containing protein</fullName>
    </recommendedName>
</protein>
<evidence type="ECO:0000256" key="2">
    <source>
        <dbReference type="ARBA" id="ARBA00022771"/>
    </source>
</evidence>
<evidence type="ECO:0000256" key="4">
    <source>
        <dbReference type="PROSITE-ProRule" id="PRU00042"/>
    </source>
</evidence>
<feature type="domain" description="C2H2-type" evidence="6">
    <location>
        <begin position="36"/>
        <end position="63"/>
    </location>
</feature>
<sequence>VSPAYDDNTPSIQYSNSDSELENSNQNNNSINNHHHPCRECGKSFATTSGLKQHMHIHSSIKPFQC</sequence>
<organism evidence="7 8">
    <name type="scientific">Rotaria magnacalcarata</name>
    <dbReference type="NCBI Taxonomy" id="392030"/>
    <lineage>
        <taxon>Eukaryota</taxon>
        <taxon>Metazoa</taxon>
        <taxon>Spiralia</taxon>
        <taxon>Gnathifera</taxon>
        <taxon>Rotifera</taxon>
        <taxon>Eurotatoria</taxon>
        <taxon>Bdelloidea</taxon>
        <taxon>Philodinida</taxon>
        <taxon>Philodinidae</taxon>
        <taxon>Rotaria</taxon>
    </lineage>
</organism>
<keyword evidence="8" id="KW-1185">Reference proteome</keyword>
<reference evidence="7" key="1">
    <citation type="submission" date="2021-02" db="EMBL/GenBank/DDBJ databases">
        <authorList>
            <person name="Nowell W R."/>
        </authorList>
    </citation>
    <scope>NUCLEOTIDE SEQUENCE</scope>
</reference>
<dbReference type="Proteomes" id="UP000663866">
    <property type="component" value="Unassembled WGS sequence"/>
</dbReference>
<gene>
    <name evidence="7" type="ORF">OVN521_LOCUS49141</name>
</gene>
<feature type="non-terminal residue" evidence="7">
    <location>
        <position position="1"/>
    </location>
</feature>
<dbReference type="InterPro" id="IPR013087">
    <property type="entry name" value="Znf_C2H2_type"/>
</dbReference>
<keyword evidence="2 4" id="KW-0863">Zinc-finger</keyword>
<feature type="non-terminal residue" evidence="7">
    <location>
        <position position="66"/>
    </location>
</feature>
<feature type="compositionally biased region" description="Low complexity" evidence="5">
    <location>
        <begin position="15"/>
        <end position="32"/>
    </location>
</feature>
<keyword evidence="3" id="KW-0862">Zinc</keyword>
<dbReference type="AlphaFoldDB" id="A0A821JL25"/>
<dbReference type="PROSITE" id="PS00028">
    <property type="entry name" value="ZINC_FINGER_C2H2_1"/>
    <property type="match status" value="1"/>
</dbReference>
<feature type="region of interest" description="Disordered" evidence="5">
    <location>
        <begin position="1"/>
        <end position="37"/>
    </location>
</feature>
<evidence type="ECO:0000313" key="7">
    <source>
        <dbReference type="EMBL" id="CAF4722884.1"/>
    </source>
</evidence>
<keyword evidence="1" id="KW-0479">Metal-binding</keyword>
<evidence type="ECO:0000256" key="3">
    <source>
        <dbReference type="ARBA" id="ARBA00022833"/>
    </source>
</evidence>
<evidence type="ECO:0000256" key="5">
    <source>
        <dbReference type="SAM" id="MobiDB-lite"/>
    </source>
</evidence>
<comment type="caution">
    <text evidence="7">The sequence shown here is derived from an EMBL/GenBank/DDBJ whole genome shotgun (WGS) entry which is preliminary data.</text>
</comment>
<evidence type="ECO:0000256" key="1">
    <source>
        <dbReference type="ARBA" id="ARBA00022723"/>
    </source>
</evidence>
<dbReference type="Gene3D" id="3.30.160.60">
    <property type="entry name" value="Classic Zinc Finger"/>
    <property type="match status" value="1"/>
</dbReference>
<proteinExistence type="predicted"/>
<dbReference type="SUPFAM" id="SSF57667">
    <property type="entry name" value="beta-beta-alpha zinc fingers"/>
    <property type="match status" value="1"/>
</dbReference>
<dbReference type="GO" id="GO:0008270">
    <property type="term" value="F:zinc ion binding"/>
    <property type="evidence" value="ECO:0007669"/>
    <property type="project" value="UniProtKB-KW"/>
</dbReference>
<dbReference type="Pfam" id="PF00096">
    <property type="entry name" value="zf-C2H2"/>
    <property type="match status" value="1"/>
</dbReference>
<dbReference type="SMART" id="SM00355">
    <property type="entry name" value="ZnF_C2H2"/>
    <property type="match status" value="1"/>
</dbReference>
<accession>A0A821JL25</accession>
<evidence type="ECO:0000313" key="8">
    <source>
        <dbReference type="Proteomes" id="UP000663866"/>
    </source>
</evidence>
<dbReference type="EMBL" id="CAJOBG010106237">
    <property type="protein sequence ID" value="CAF4722884.1"/>
    <property type="molecule type" value="Genomic_DNA"/>
</dbReference>
<evidence type="ECO:0000259" key="6">
    <source>
        <dbReference type="PROSITE" id="PS50157"/>
    </source>
</evidence>
<dbReference type="FunFam" id="3.30.160.60:FF:000446">
    <property type="entry name" value="Zinc finger protein"/>
    <property type="match status" value="1"/>
</dbReference>
<dbReference type="PROSITE" id="PS50157">
    <property type="entry name" value="ZINC_FINGER_C2H2_2"/>
    <property type="match status" value="1"/>
</dbReference>
<name>A0A821JL25_9BILA</name>